<protein>
    <recommendedName>
        <fullName evidence="3">Aspartyl protease</fullName>
    </recommendedName>
</protein>
<evidence type="ECO:0000313" key="2">
    <source>
        <dbReference type="Proteomes" id="UP000298058"/>
    </source>
</evidence>
<dbReference type="EMBL" id="RQHW01000016">
    <property type="protein sequence ID" value="TGN20122.1"/>
    <property type="molecule type" value="Genomic_DNA"/>
</dbReference>
<gene>
    <name evidence="1" type="ORF">EHS15_05350</name>
</gene>
<organism evidence="1 2">
    <name type="scientific">Leptospira idonii</name>
    <dbReference type="NCBI Taxonomy" id="1193500"/>
    <lineage>
        <taxon>Bacteria</taxon>
        <taxon>Pseudomonadati</taxon>
        <taxon>Spirochaetota</taxon>
        <taxon>Spirochaetia</taxon>
        <taxon>Leptospirales</taxon>
        <taxon>Leptospiraceae</taxon>
        <taxon>Leptospira</taxon>
    </lineage>
</organism>
<dbReference type="AlphaFoldDB" id="A0A4R9M203"/>
<proteinExistence type="predicted"/>
<dbReference type="Proteomes" id="UP000298058">
    <property type="component" value="Unassembled WGS sequence"/>
</dbReference>
<evidence type="ECO:0008006" key="3">
    <source>
        <dbReference type="Google" id="ProtNLM"/>
    </source>
</evidence>
<name>A0A4R9M203_9LEPT</name>
<comment type="caution">
    <text evidence="1">The sequence shown here is derived from an EMBL/GenBank/DDBJ whole genome shotgun (WGS) entry which is preliminary data.</text>
</comment>
<evidence type="ECO:0000313" key="1">
    <source>
        <dbReference type="EMBL" id="TGN20122.1"/>
    </source>
</evidence>
<accession>A0A4R9M203</accession>
<dbReference type="RefSeq" id="WP_135759518.1">
    <property type="nucleotide sequence ID" value="NZ_RQHW01000016.1"/>
</dbReference>
<sequence>MHQKIGLKLFLLFIFAANIGCGKEIKSPSVSKDKEPLSSFSQKLPFDQKWIGKFRVEDKESHLLLHGFTEASSGNPLALLWDTGSDVSFLSGTPDSSVSQAPQELIWSGNRYPFSVKKGIIPDEMKGIVGLDFFRETCIWWSGEDLYVFHHSSVFCERPQAYLSTSLKTLVTKRLGAYAAVTFRFLGKQYEYGLLDTGSSFCILPKETDEKFEFLRKETVILAGNRRKEAELFHTEESLGLATNSGVFQEYSDIHLLTGISLENFLLPREKDRGDVWVVGLSILRKRPLFWDFSRNRIAVFSP</sequence>
<reference evidence="1" key="1">
    <citation type="journal article" date="2019" name="PLoS Negl. Trop. Dis.">
        <title>Revisiting the worldwide diversity of Leptospira species in the environment.</title>
        <authorList>
            <person name="Vincent A.T."/>
            <person name="Schiettekatte O."/>
            <person name="Bourhy P."/>
            <person name="Veyrier F.J."/>
            <person name="Picardeau M."/>
        </authorList>
    </citation>
    <scope>NUCLEOTIDE SEQUENCE [LARGE SCALE GENOMIC DNA]</scope>
    <source>
        <strain evidence="1">201300427</strain>
    </source>
</reference>
<keyword evidence="2" id="KW-1185">Reference proteome</keyword>
<dbReference type="OrthoDB" id="322145at2"/>